<dbReference type="Gene3D" id="1.10.287.2250">
    <property type="match status" value="1"/>
</dbReference>
<accession>A0AAR5PJ56</accession>
<keyword evidence="4" id="KW-1185">Reference proteome</keyword>
<dbReference type="Pfam" id="PF08246">
    <property type="entry name" value="Inhibitor_I29"/>
    <property type="match status" value="1"/>
</dbReference>
<keyword evidence="1" id="KW-0732">Signal</keyword>
<evidence type="ECO:0000313" key="4">
    <source>
        <dbReference type="Proteomes" id="UP000019118"/>
    </source>
</evidence>
<dbReference type="SMART" id="SM00848">
    <property type="entry name" value="Inhibitor_I29"/>
    <property type="match status" value="1"/>
</dbReference>
<sequence>MMVKVLLLSALATVLVSAEVDMKNFVLYGPFEVIDMPKLWNMYKTVYNKSYSEVEDQKRLQLFEKAVKSVVKFNLKSIANTDFELDGINSLSDSTPEEYQNFFEYKTPVTAEEVDTVNSPVFSLF</sequence>
<proteinExistence type="predicted"/>
<organism evidence="3 4">
    <name type="scientific">Dendroctonus ponderosae</name>
    <name type="common">Mountain pine beetle</name>
    <dbReference type="NCBI Taxonomy" id="77166"/>
    <lineage>
        <taxon>Eukaryota</taxon>
        <taxon>Metazoa</taxon>
        <taxon>Ecdysozoa</taxon>
        <taxon>Arthropoda</taxon>
        <taxon>Hexapoda</taxon>
        <taxon>Insecta</taxon>
        <taxon>Pterygota</taxon>
        <taxon>Neoptera</taxon>
        <taxon>Endopterygota</taxon>
        <taxon>Coleoptera</taxon>
        <taxon>Polyphaga</taxon>
        <taxon>Cucujiformia</taxon>
        <taxon>Curculionidae</taxon>
        <taxon>Scolytinae</taxon>
        <taxon>Dendroctonus</taxon>
    </lineage>
</organism>
<dbReference type="GeneID" id="109538325"/>
<protein>
    <recommendedName>
        <fullName evidence="2">Cathepsin propeptide inhibitor domain-containing protein</fullName>
    </recommendedName>
</protein>
<feature type="signal peptide" evidence="1">
    <location>
        <begin position="1"/>
        <end position="18"/>
    </location>
</feature>
<reference evidence="3" key="2">
    <citation type="submission" date="2024-08" db="UniProtKB">
        <authorList>
            <consortium name="EnsemblMetazoa"/>
        </authorList>
    </citation>
    <scope>IDENTIFICATION</scope>
</reference>
<evidence type="ECO:0000313" key="3">
    <source>
        <dbReference type="EnsemblMetazoa" id="XP_019761070.1"/>
    </source>
</evidence>
<dbReference type="EnsemblMetazoa" id="XM_019905511.1">
    <property type="protein sequence ID" value="XP_019761070.1"/>
    <property type="gene ID" value="LOC109538325"/>
</dbReference>
<evidence type="ECO:0000256" key="1">
    <source>
        <dbReference type="SAM" id="SignalP"/>
    </source>
</evidence>
<name>A0AAR5PJ56_DENPD</name>
<dbReference type="KEGG" id="dpa:109538325"/>
<dbReference type="Proteomes" id="UP000019118">
    <property type="component" value="Unassembled WGS sequence"/>
</dbReference>
<evidence type="ECO:0000259" key="2">
    <source>
        <dbReference type="SMART" id="SM00848"/>
    </source>
</evidence>
<dbReference type="InterPro" id="IPR013201">
    <property type="entry name" value="Prot_inhib_I29"/>
</dbReference>
<reference evidence="4" key="1">
    <citation type="journal article" date="2013" name="Genome Biol.">
        <title>Draft genome of the mountain pine beetle, Dendroctonus ponderosae Hopkins, a major forest pest.</title>
        <authorList>
            <person name="Keeling C.I."/>
            <person name="Yuen M.M."/>
            <person name="Liao N.Y."/>
            <person name="Docking T.R."/>
            <person name="Chan S.K."/>
            <person name="Taylor G.A."/>
            <person name="Palmquist D.L."/>
            <person name="Jackman S.D."/>
            <person name="Nguyen A."/>
            <person name="Li M."/>
            <person name="Henderson H."/>
            <person name="Janes J.K."/>
            <person name="Zhao Y."/>
            <person name="Pandoh P."/>
            <person name="Moore R."/>
            <person name="Sperling F.A."/>
            <person name="Huber D.P."/>
            <person name="Birol I."/>
            <person name="Jones S.J."/>
            <person name="Bohlmann J."/>
        </authorList>
    </citation>
    <scope>NUCLEOTIDE SEQUENCE</scope>
</reference>
<feature type="chain" id="PRO_5043826475" description="Cathepsin propeptide inhibitor domain-containing protein" evidence="1">
    <location>
        <begin position="19"/>
        <end position="125"/>
    </location>
</feature>
<dbReference type="InterPro" id="IPR038765">
    <property type="entry name" value="Papain-like_cys_pep_sf"/>
</dbReference>
<feature type="domain" description="Cathepsin propeptide inhibitor" evidence="2">
    <location>
        <begin position="40"/>
        <end position="99"/>
    </location>
</feature>
<dbReference type="AlphaFoldDB" id="A0AAR5PJ56"/>
<dbReference type="SUPFAM" id="SSF54001">
    <property type="entry name" value="Cysteine proteinases"/>
    <property type="match status" value="1"/>
</dbReference>